<gene>
    <name evidence="1" type="ORF">P8625_01690</name>
</gene>
<organism evidence="1 2">
    <name type="scientific">Tenacibaculum tangerinum</name>
    <dbReference type="NCBI Taxonomy" id="3038772"/>
    <lineage>
        <taxon>Bacteria</taxon>
        <taxon>Pseudomonadati</taxon>
        <taxon>Bacteroidota</taxon>
        <taxon>Flavobacteriia</taxon>
        <taxon>Flavobacteriales</taxon>
        <taxon>Flavobacteriaceae</taxon>
        <taxon>Tenacibaculum</taxon>
    </lineage>
</organism>
<dbReference type="Proteomes" id="UP001232001">
    <property type="component" value="Chromosome"/>
</dbReference>
<protein>
    <recommendedName>
        <fullName evidence="3">Sensor of ECF-type sigma factor</fullName>
    </recommendedName>
</protein>
<keyword evidence="2" id="KW-1185">Reference proteome</keyword>
<accession>A0ABY8L6A6</accession>
<proteinExistence type="predicted"/>
<dbReference type="RefSeq" id="WP_279651774.1">
    <property type="nucleotide sequence ID" value="NZ_CP122539.1"/>
</dbReference>
<sequence>MMKKHLLTFAVIFISLFSTQAQTRKENYEKIRAFKISFIAEKLNLTEQEADKFWPLYTTYDRKMISLHKEERYGIKHKIQRLGGIDNLTEEESKDIIYKIKSVSKEQYETKNNFYSQLATFLPYKKILMLEVAEHEFRKKLIKKLRGKKKP</sequence>
<reference evidence="1 2" key="1">
    <citation type="submission" date="2023-04" db="EMBL/GenBank/DDBJ databases">
        <title>Tenacibaculum tangerinum sp. nov., isolated from sea tidal flat of South Korea.</title>
        <authorList>
            <person name="Lee S.H."/>
            <person name="Kim J.-J."/>
        </authorList>
    </citation>
    <scope>NUCLEOTIDE SEQUENCE [LARGE SCALE GENOMIC DNA]</scope>
    <source>
        <strain evidence="1 2">GRR-S3-23</strain>
    </source>
</reference>
<evidence type="ECO:0000313" key="2">
    <source>
        <dbReference type="Proteomes" id="UP001232001"/>
    </source>
</evidence>
<evidence type="ECO:0000313" key="1">
    <source>
        <dbReference type="EMBL" id="WGH75903.1"/>
    </source>
</evidence>
<dbReference type="EMBL" id="CP122539">
    <property type="protein sequence ID" value="WGH75903.1"/>
    <property type="molecule type" value="Genomic_DNA"/>
</dbReference>
<evidence type="ECO:0008006" key="3">
    <source>
        <dbReference type="Google" id="ProtNLM"/>
    </source>
</evidence>
<name>A0ABY8L6A6_9FLAO</name>